<evidence type="ECO:0000313" key="4">
    <source>
        <dbReference type="Proteomes" id="UP000488299"/>
    </source>
</evidence>
<accession>A0A7J5TUU1</accession>
<feature type="domain" description="Response regulatory" evidence="2">
    <location>
        <begin position="6"/>
        <end position="132"/>
    </location>
</feature>
<dbReference type="Pfam" id="PF00072">
    <property type="entry name" value="Response_reg"/>
    <property type="match status" value="1"/>
</dbReference>
<dbReference type="Gene3D" id="3.40.50.2300">
    <property type="match status" value="1"/>
</dbReference>
<feature type="modified residue" description="4-aspartylphosphate" evidence="1">
    <location>
        <position position="59"/>
    </location>
</feature>
<gene>
    <name evidence="3" type="ORF">F5984_19325</name>
</gene>
<keyword evidence="4" id="KW-1185">Reference proteome</keyword>
<dbReference type="AlphaFoldDB" id="A0A7J5TUU1"/>
<dbReference type="PROSITE" id="PS50110">
    <property type="entry name" value="RESPONSE_REGULATORY"/>
    <property type="match status" value="1"/>
</dbReference>
<dbReference type="InterPro" id="IPR001789">
    <property type="entry name" value="Sig_transdc_resp-reg_receiver"/>
</dbReference>
<reference evidence="3 4" key="1">
    <citation type="submission" date="2019-10" db="EMBL/GenBank/DDBJ databases">
        <title>Rudanella paleaurantiibacter sp. nov., isolated from sludge.</title>
        <authorList>
            <person name="Xu S.Q."/>
        </authorList>
    </citation>
    <scope>NUCLEOTIDE SEQUENCE [LARGE SCALE GENOMIC DNA]</scope>
    <source>
        <strain evidence="3 4">HX-22-17</strain>
    </source>
</reference>
<proteinExistence type="predicted"/>
<dbReference type="InterPro" id="IPR052893">
    <property type="entry name" value="TCS_response_regulator"/>
</dbReference>
<organism evidence="3 4">
    <name type="scientific">Rudanella paleaurantiibacter</name>
    <dbReference type="NCBI Taxonomy" id="2614655"/>
    <lineage>
        <taxon>Bacteria</taxon>
        <taxon>Pseudomonadati</taxon>
        <taxon>Bacteroidota</taxon>
        <taxon>Cytophagia</taxon>
        <taxon>Cytophagales</taxon>
        <taxon>Cytophagaceae</taxon>
        <taxon>Rudanella</taxon>
    </lineage>
</organism>
<dbReference type="PANTHER" id="PTHR44520">
    <property type="entry name" value="RESPONSE REGULATOR RCP1-RELATED"/>
    <property type="match status" value="1"/>
</dbReference>
<dbReference type="GO" id="GO:0000160">
    <property type="term" value="P:phosphorelay signal transduction system"/>
    <property type="evidence" value="ECO:0007669"/>
    <property type="project" value="InterPro"/>
</dbReference>
<dbReference type="SUPFAM" id="SSF52172">
    <property type="entry name" value="CheY-like"/>
    <property type="match status" value="1"/>
</dbReference>
<sequence>MSLHGPIISIEDDDDDQLIISDIIGRLGLPNPVRFFRTGFDALQYLAATPETPFLILCDIRMPLMDGIDLRQRINEDEYLRQKAIPFVYYTSTSRAEDLQEQVNFAYQLSVQGFFRKATGLDAVEGQLRLIIEYWQNCLHPNSTSAG</sequence>
<evidence type="ECO:0000256" key="1">
    <source>
        <dbReference type="PROSITE-ProRule" id="PRU00169"/>
    </source>
</evidence>
<keyword evidence="1" id="KW-0597">Phosphoprotein</keyword>
<dbReference type="EMBL" id="WELI01000009">
    <property type="protein sequence ID" value="KAB7727919.1"/>
    <property type="molecule type" value="Genomic_DNA"/>
</dbReference>
<comment type="caution">
    <text evidence="3">The sequence shown here is derived from an EMBL/GenBank/DDBJ whole genome shotgun (WGS) entry which is preliminary data.</text>
</comment>
<dbReference type="Proteomes" id="UP000488299">
    <property type="component" value="Unassembled WGS sequence"/>
</dbReference>
<evidence type="ECO:0000259" key="2">
    <source>
        <dbReference type="PROSITE" id="PS50110"/>
    </source>
</evidence>
<protein>
    <submittedName>
        <fullName evidence="3">Response regulator</fullName>
    </submittedName>
</protein>
<evidence type="ECO:0000313" key="3">
    <source>
        <dbReference type="EMBL" id="KAB7727919.1"/>
    </source>
</evidence>
<dbReference type="RefSeq" id="WP_152125870.1">
    <property type="nucleotide sequence ID" value="NZ_WELI01000009.1"/>
</dbReference>
<dbReference type="InterPro" id="IPR011006">
    <property type="entry name" value="CheY-like_superfamily"/>
</dbReference>
<name>A0A7J5TUU1_9BACT</name>
<dbReference type="SMART" id="SM00448">
    <property type="entry name" value="REC"/>
    <property type="match status" value="1"/>
</dbReference>